<dbReference type="InterPro" id="IPR023294">
    <property type="entry name" value="Tachylectin2"/>
</dbReference>
<keyword evidence="1" id="KW-0732">Signal</keyword>
<dbReference type="Gene3D" id="2.40.10.10">
    <property type="entry name" value="Trypsin-like serine proteases"/>
    <property type="match status" value="1"/>
</dbReference>
<organism evidence="3 4">
    <name type="scientific">Amycolatopsis magusensis</name>
    <dbReference type="NCBI Taxonomy" id="882444"/>
    <lineage>
        <taxon>Bacteria</taxon>
        <taxon>Bacillati</taxon>
        <taxon>Actinomycetota</taxon>
        <taxon>Actinomycetes</taxon>
        <taxon>Pseudonocardiales</taxon>
        <taxon>Pseudonocardiaceae</taxon>
        <taxon>Amycolatopsis</taxon>
    </lineage>
</organism>
<comment type="caution">
    <text evidence="3">The sequence shown here is derived from an EMBL/GenBank/DDBJ whole genome shotgun (WGS) entry which is preliminary data.</text>
</comment>
<dbReference type="PANTHER" id="PTHR24260:SF136">
    <property type="entry name" value="GH08193P-RELATED"/>
    <property type="match status" value="1"/>
</dbReference>
<feature type="signal peptide" evidence="1">
    <location>
        <begin position="1"/>
        <end position="30"/>
    </location>
</feature>
<evidence type="ECO:0000313" key="4">
    <source>
        <dbReference type="Proteomes" id="UP000741013"/>
    </source>
</evidence>
<dbReference type="InterPro" id="IPR036813">
    <property type="entry name" value="Tachylectin2_sf"/>
</dbReference>
<reference evidence="3 4" key="1">
    <citation type="submission" date="2021-03" db="EMBL/GenBank/DDBJ databases">
        <title>Sequencing the genomes of 1000 actinobacteria strains.</title>
        <authorList>
            <person name="Klenk H.-P."/>
        </authorList>
    </citation>
    <scope>NUCLEOTIDE SEQUENCE [LARGE SCALE GENOMIC DNA]</scope>
    <source>
        <strain evidence="3 4">DSM 45510</strain>
    </source>
</reference>
<dbReference type="RefSeq" id="WP_209663260.1">
    <property type="nucleotide sequence ID" value="NZ_JAGGMS010000001.1"/>
</dbReference>
<feature type="chain" id="PRO_5047251462" evidence="1">
    <location>
        <begin position="31"/>
        <end position="521"/>
    </location>
</feature>
<dbReference type="InterPro" id="IPR009003">
    <property type="entry name" value="Peptidase_S1_PA"/>
</dbReference>
<evidence type="ECO:0000256" key="1">
    <source>
        <dbReference type="SAM" id="SignalP"/>
    </source>
</evidence>
<dbReference type="Gene3D" id="2.115.10.10">
    <property type="entry name" value="Tachylectin 2"/>
    <property type="match status" value="1"/>
</dbReference>
<protein>
    <submittedName>
        <fullName evidence="3">V8-like Glu-specific endopeptidase</fullName>
    </submittedName>
</protein>
<dbReference type="InterPro" id="IPR001254">
    <property type="entry name" value="Trypsin_dom"/>
</dbReference>
<dbReference type="PANTHER" id="PTHR24260">
    <property type="match status" value="1"/>
</dbReference>
<feature type="domain" description="Peptidase S1" evidence="2">
    <location>
        <begin position="31"/>
        <end position="254"/>
    </location>
</feature>
<dbReference type="EMBL" id="JAGGMS010000001">
    <property type="protein sequence ID" value="MBP2179555.1"/>
    <property type="molecule type" value="Genomic_DNA"/>
</dbReference>
<dbReference type="Proteomes" id="UP000741013">
    <property type="component" value="Unassembled WGS sequence"/>
</dbReference>
<gene>
    <name evidence="3" type="ORF">JOM49_001081</name>
</gene>
<evidence type="ECO:0000259" key="2">
    <source>
        <dbReference type="PROSITE" id="PS50240"/>
    </source>
</evidence>
<name>A0ABS4PKX9_9PSEU</name>
<dbReference type="Pfam" id="PF00089">
    <property type="entry name" value="Trypsin"/>
    <property type="match status" value="1"/>
</dbReference>
<dbReference type="SUPFAM" id="SSF50934">
    <property type="entry name" value="Tachylectin-2"/>
    <property type="match status" value="1"/>
</dbReference>
<dbReference type="Pfam" id="PF14517">
    <property type="entry name" value="Tachylectin"/>
    <property type="match status" value="1"/>
</dbReference>
<keyword evidence="4" id="KW-1185">Reference proteome</keyword>
<dbReference type="SUPFAM" id="SSF50494">
    <property type="entry name" value="Trypsin-like serine proteases"/>
    <property type="match status" value="1"/>
</dbReference>
<dbReference type="InterPro" id="IPR001314">
    <property type="entry name" value="Peptidase_S1A"/>
</dbReference>
<sequence length="521" mass="56125">MRHPRQARRAVAVLAAATALAALLATPAAAITHGTPTGDYGDPYLHTARITVGDNFRACSGTLVADQWLVTAASCFAENPAQGFRIAAGPPPRPTTAQFWYGAVQPLSGGTGVLHQRIVELRPREDRDLVFAKLEQRVGIGSARLPSRAPQQAEALRIAGFGRTATDWVPLKQHIADTAVSSVSGTTFTVSGASDTCRGDAGGPAYRGDPYNPELAGVHATSWQKGCFGSTETRSGSVETRVDDLIDWFGEHNPDQFIKCSTFVSFFATKAGAVKSPTNVQQPNSTLSPALDGVDYWTEWGTRSGPMPGTVKAGPDVMWSVHQKTTSTDAFNDGDLRLWTASWAEITGGARVGTGWQHYLSAANRDKLTVDEKGRIYRIDPNGDLRLFVWDTAAGRWQNDAGVVLDTGWSRFNSITAAGDGVLYARTTTGSLVRFHYDHATRTWLQRERTTPGNWSGYTQLVSPGADVIYGTLPGTQQIAWTRFDPRAGTWATHRVVGTGAQWGADHAVTLEPNVCTVAKP</sequence>
<dbReference type="InterPro" id="IPR051333">
    <property type="entry name" value="CLIP_Serine_Protease"/>
</dbReference>
<dbReference type="PROSITE" id="PS50240">
    <property type="entry name" value="TRYPSIN_DOM"/>
    <property type="match status" value="1"/>
</dbReference>
<accession>A0ABS4PKX9</accession>
<dbReference type="PRINTS" id="PR00722">
    <property type="entry name" value="CHYMOTRYPSIN"/>
</dbReference>
<dbReference type="SMART" id="SM00020">
    <property type="entry name" value="Tryp_SPc"/>
    <property type="match status" value="1"/>
</dbReference>
<dbReference type="InterPro" id="IPR043504">
    <property type="entry name" value="Peptidase_S1_PA_chymotrypsin"/>
</dbReference>
<evidence type="ECO:0000313" key="3">
    <source>
        <dbReference type="EMBL" id="MBP2179555.1"/>
    </source>
</evidence>
<proteinExistence type="predicted"/>